<evidence type="ECO:0000313" key="6">
    <source>
        <dbReference type="EMBL" id="SOC54595.1"/>
    </source>
</evidence>
<keyword evidence="2" id="KW-0500">Molybdenum</keyword>
<dbReference type="SUPFAM" id="SSF54665">
    <property type="entry name" value="CO dehydrogenase molybdoprotein N-domain-like"/>
    <property type="match status" value="1"/>
</dbReference>
<dbReference type="Pfam" id="PF20256">
    <property type="entry name" value="MoCoBD_2"/>
    <property type="match status" value="1"/>
</dbReference>
<dbReference type="InterPro" id="IPR008274">
    <property type="entry name" value="AldOxase/xan_DH_MoCoBD1"/>
</dbReference>
<sequence>MAEPASTWRQEGMQSAGMEKTNSERASPRYESREKVTGTARYPADMRLPRVAHAYLCTSRIPRGTIQAFDLTAAKAVPGVLDILTHETIGDQPRQVPAIYQGGYLSDSFRPLGSAEIAYWGQPIAVVIAETYEIAREAARRIDVTYASQPPPAATIDSAEAATQPLAPMDIDVGDFDAAYARAPVKIDARYSTPAQHQNPMELFATQCVWEGDQLTVHEPSQYVNNLKFGLAEQLNIAPERIRVISTYVGGAFGAKGFLTQRSALIAMAARRLERPVKLVATREQGFTVSGYRAETRHHVQLGANRDGRLTALKHEGWELTSRADTVAMGAVSMTTRLYACPNIVGRVNAVSADRSTPGFMRAPGEMPYAFALETALDELSYELDMDPIELRRVNDTRTEPVGGLPYTSRSLMQCFDTAAAAFGWKDRTKQPGAMRNDDWLVGWGCATAFYPTYAGNSAARVRLSSDGRVHVSSATHELGQGAYTMMAQVAAEELGVPVEQVTVSLGDTDLPPAVVAGGSSTTASLAPAIMAACGAIRTRLGVTPGAVSAAMATSGMGSIEEFAETRAPGLPADSIKGLYRGMATPFGGVHLADRVQCALGAQFVEVRIHARTHEIRVARAVGAFAAGRIINARTVHGQLVGGMIWGIGSALHEQSELDERNASYLNANLADYLLPVNADIHDIEAIMVAEEDRLVNAAGVKGVGEIGVVGVAAAISNAIYHATGKRLRDLPFRIENLMEQK</sequence>
<evidence type="ECO:0000256" key="3">
    <source>
        <dbReference type="ARBA" id="ARBA00023002"/>
    </source>
</evidence>
<evidence type="ECO:0000313" key="7">
    <source>
        <dbReference type="Proteomes" id="UP000219023"/>
    </source>
</evidence>
<evidence type="ECO:0000259" key="5">
    <source>
        <dbReference type="SMART" id="SM01008"/>
    </source>
</evidence>
<keyword evidence="3" id="KW-0560">Oxidoreductase</keyword>
<organism evidence="6 7">
    <name type="scientific">Chromohalobacter canadensis</name>
    <dbReference type="NCBI Taxonomy" id="141389"/>
    <lineage>
        <taxon>Bacteria</taxon>
        <taxon>Pseudomonadati</taxon>
        <taxon>Pseudomonadota</taxon>
        <taxon>Gammaproteobacteria</taxon>
        <taxon>Oceanospirillales</taxon>
        <taxon>Halomonadaceae</taxon>
        <taxon>Chromohalobacter</taxon>
    </lineage>
</organism>
<name>A0A285VKI5_9GAMM</name>
<feature type="domain" description="Aldehyde oxidase/xanthine dehydrogenase a/b hammerhead" evidence="5">
    <location>
        <begin position="37"/>
        <end position="150"/>
    </location>
</feature>
<protein>
    <submittedName>
        <fullName evidence="6">Xanthine dehydrogenase YagR molybdenum-binding subunit</fullName>
    </submittedName>
</protein>
<dbReference type="Pfam" id="PF01315">
    <property type="entry name" value="Ald_Xan_dh_C"/>
    <property type="match status" value="1"/>
</dbReference>
<dbReference type="PANTHER" id="PTHR11908:SF132">
    <property type="entry name" value="ALDEHYDE OXIDASE 1-RELATED"/>
    <property type="match status" value="1"/>
</dbReference>
<comment type="similarity">
    <text evidence="1">Belongs to the xanthine dehydrogenase family.</text>
</comment>
<dbReference type="GO" id="GO:0016491">
    <property type="term" value="F:oxidoreductase activity"/>
    <property type="evidence" value="ECO:0007669"/>
    <property type="project" value="UniProtKB-KW"/>
</dbReference>
<dbReference type="SMART" id="SM01008">
    <property type="entry name" value="Ald_Xan_dh_C"/>
    <property type="match status" value="1"/>
</dbReference>
<feature type="compositionally biased region" description="Basic and acidic residues" evidence="4">
    <location>
        <begin position="21"/>
        <end position="36"/>
    </location>
</feature>
<dbReference type="Gene3D" id="3.90.1170.50">
    <property type="entry name" value="Aldehyde oxidase/xanthine dehydrogenase, a/b hammerhead"/>
    <property type="match status" value="1"/>
</dbReference>
<dbReference type="EMBL" id="OBQJ01000004">
    <property type="protein sequence ID" value="SOC54595.1"/>
    <property type="molecule type" value="Genomic_DNA"/>
</dbReference>
<dbReference type="PANTHER" id="PTHR11908">
    <property type="entry name" value="XANTHINE DEHYDROGENASE"/>
    <property type="match status" value="1"/>
</dbReference>
<dbReference type="AlphaFoldDB" id="A0A285VKI5"/>
<dbReference type="InterPro" id="IPR036856">
    <property type="entry name" value="Ald_Oxase/Xan_DH_a/b_sf"/>
</dbReference>
<accession>A0A285VKI5</accession>
<reference evidence="6 7" key="1">
    <citation type="submission" date="2017-08" db="EMBL/GenBank/DDBJ databases">
        <authorList>
            <person name="de Groot N.N."/>
        </authorList>
    </citation>
    <scope>NUCLEOTIDE SEQUENCE [LARGE SCALE GENOMIC DNA]</scope>
    <source>
        <strain evidence="6 7">USBA 855</strain>
    </source>
</reference>
<dbReference type="InterPro" id="IPR037165">
    <property type="entry name" value="AldOxase/xan_DH_Mopterin-bd_sf"/>
</dbReference>
<dbReference type="InterPro" id="IPR000674">
    <property type="entry name" value="Ald_Oxase/Xan_DH_a/b"/>
</dbReference>
<proteinExistence type="inferred from homology"/>
<gene>
    <name evidence="6" type="ORF">SAMN05421509_10424</name>
</gene>
<dbReference type="InterPro" id="IPR016208">
    <property type="entry name" value="Ald_Oxase/xanthine_DH-like"/>
</dbReference>
<dbReference type="Gene3D" id="3.30.365.10">
    <property type="entry name" value="Aldehyde oxidase/xanthine dehydrogenase, molybdopterin binding domain"/>
    <property type="match status" value="4"/>
</dbReference>
<dbReference type="GO" id="GO:0005506">
    <property type="term" value="F:iron ion binding"/>
    <property type="evidence" value="ECO:0007669"/>
    <property type="project" value="InterPro"/>
</dbReference>
<feature type="region of interest" description="Disordered" evidence="4">
    <location>
        <begin position="1"/>
        <end position="37"/>
    </location>
</feature>
<dbReference type="RefSeq" id="WP_218839418.1">
    <property type="nucleotide sequence ID" value="NZ_OBQJ01000004.1"/>
</dbReference>
<evidence type="ECO:0000256" key="4">
    <source>
        <dbReference type="SAM" id="MobiDB-lite"/>
    </source>
</evidence>
<dbReference type="SUPFAM" id="SSF56003">
    <property type="entry name" value="Molybdenum cofactor-binding domain"/>
    <property type="match status" value="1"/>
</dbReference>
<dbReference type="Proteomes" id="UP000219023">
    <property type="component" value="Unassembled WGS sequence"/>
</dbReference>
<evidence type="ECO:0000256" key="1">
    <source>
        <dbReference type="ARBA" id="ARBA00006849"/>
    </source>
</evidence>
<dbReference type="InterPro" id="IPR046867">
    <property type="entry name" value="AldOxase/xan_DH_MoCoBD2"/>
</dbReference>
<dbReference type="Pfam" id="PF02738">
    <property type="entry name" value="MoCoBD_1"/>
    <property type="match status" value="1"/>
</dbReference>
<evidence type="ECO:0000256" key="2">
    <source>
        <dbReference type="ARBA" id="ARBA00022505"/>
    </source>
</evidence>